<dbReference type="Pfam" id="PF09115">
    <property type="entry name" value="DNApol3-delta_C"/>
    <property type="match status" value="1"/>
</dbReference>
<dbReference type="PANTHER" id="PTHR11669:SF8">
    <property type="entry name" value="DNA POLYMERASE III SUBUNIT DELTA"/>
    <property type="match status" value="1"/>
</dbReference>
<dbReference type="NCBIfam" id="NF005972">
    <property type="entry name" value="PRK08058.1"/>
    <property type="match status" value="1"/>
</dbReference>
<keyword evidence="3 9" id="KW-0808">Transferase</keyword>
<dbReference type="GO" id="GO:0003887">
    <property type="term" value="F:DNA-directed DNA polymerase activity"/>
    <property type="evidence" value="ECO:0007669"/>
    <property type="project" value="UniProtKB-KW"/>
</dbReference>
<dbReference type="PANTHER" id="PTHR11669">
    <property type="entry name" value="REPLICATION FACTOR C / DNA POLYMERASE III GAMMA-TAU SUBUNIT"/>
    <property type="match status" value="1"/>
</dbReference>
<dbReference type="GO" id="GO:0006261">
    <property type="term" value="P:DNA-templated DNA replication"/>
    <property type="evidence" value="ECO:0007669"/>
    <property type="project" value="TreeGrafter"/>
</dbReference>
<keyword evidence="5" id="KW-0235">DNA replication</keyword>
<evidence type="ECO:0000256" key="5">
    <source>
        <dbReference type="ARBA" id="ARBA00022705"/>
    </source>
</evidence>
<keyword evidence="4 9" id="KW-0548">Nucleotidyltransferase</keyword>
<dbReference type="SUPFAM" id="SSF52540">
    <property type="entry name" value="P-loop containing nucleoside triphosphate hydrolases"/>
    <property type="match status" value="1"/>
</dbReference>
<dbReference type="InterPro" id="IPR050238">
    <property type="entry name" value="DNA_Rep/Repair_Clamp_Loader"/>
</dbReference>
<evidence type="ECO:0000256" key="3">
    <source>
        <dbReference type="ARBA" id="ARBA00022679"/>
    </source>
</evidence>
<evidence type="ECO:0000259" key="8">
    <source>
        <dbReference type="Pfam" id="PF09115"/>
    </source>
</evidence>
<dbReference type="InterPro" id="IPR004622">
    <property type="entry name" value="DNA_pol_HolB"/>
</dbReference>
<evidence type="ECO:0000313" key="9">
    <source>
        <dbReference type="EMBL" id="KEZ49670.1"/>
    </source>
</evidence>
<evidence type="ECO:0000256" key="6">
    <source>
        <dbReference type="ARBA" id="ARBA00022932"/>
    </source>
</evidence>
<evidence type="ECO:0000313" key="10">
    <source>
        <dbReference type="Proteomes" id="UP000028549"/>
    </source>
</evidence>
<dbReference type="EMBL" id="JNVC02000009">
    <property type="protein sequence ID" value="KEZ49670.1"/>
    <property type="molecule type" value="Genomic_DNA"/>
</dbReference>
<dbReference type="OrthoDB" id="9810148at2"/>
<protein>
    <recommendedName>
        <fullName evidence="2">DNA polymerase III subunit delta'</fullName>
        <ecNumber evidence="1">2.7.7.7</ecNumber>
    </recommendedName>
</protein>
<dbReference type="NCBIfam" id="TIGR00678">
    <property type="entry name" value="holB"/>
    <property type="match status" value="1"/>
</dbReference>
<evidence type="ECO:0000256" key="2">
    <source>
        <dbReference type="ARBA" id="ARBA00014363"/>
    </source>
</evidence>
<dbReference type="GO" id="GO:0008408">
    <property type="term" value="F:3'-5' exonuclease activity"/>
    <property type="evidence" value="ECO:0007669"/>
    <property type="project" value="InterPro"/>
</dbReference>
<evidence type="ECO:0000256" key="4">
    <source>
        <dbReference type="ARBA" id="ARBA00022695"/>
    </source>
</evidence>
<dbReference type="Proteomes" id="UP000028549">
    <property type="component" value="Unassembled WGS sequence"/>
</dbReference>
<keyword evidence="6" id="KW-0239">DNA-directed DNA polymerase</keyword>
<feature type="domain" description="DNA polymerase III delta subunit C-terminal" evidence="8">
    <location>
        <begin position="240"/>
        <end position="329"/>
    </location>
</feature>
<dbReference type="Pfam" id="PF13177">
    <property type="entry name" value="DNA_pol3_delta2"/>
    <property type="match status" value="1"/>
</dbReference>
<evidence type="ECO:0000256" key="7">
    <source>
        <dbReference type="ARBA" id="ARBA00049244"/>
    </source>
</evidence>
<proteinExistence type="predicted"/>
<dbReference type="EC" id="2.7.7.7" evidence="1"/>
<comment type="catalytic activity">
    <reaction evidence="7">
        <text>DNA(n) + a 2'-deoxyribonucleoside 5'-triphosphate = DNA(n+1) + diphosphate</text>
        <dbReference type="Rhea" id="RHEA:22508"/>
        <dbReference type="Rhea" id="RHEA-COMP:17339"/>
        <dbReference type="Rhea" id="RHEA-COMP:17340"/>
        <dbReference type="ChEBI" id="CHEBI:33019"/>
        <dbReference type="ChEBI" id="CHEBI:61560"/>
        <dbReference type="ChEBI" id="CHEBI:173112"/>
        <dbReference type="EC" id="2.7.7.7"/>
    </reaction>
</comment>
<dbReference type="FunFam" id="3.40.50.300:FF:001255">
    <property type="entry name" value="DNA polymerase III subunit delta"/>
    <property type="match status" value="1"/>
</dbReference>
<accession>A0A084GQQ8</accession>
<dbReference type="GO" id="GO:0003677">
    <property type="term" value="F:DNA binding"/>
    <property type="evidence" value="ECO:0007669"/>
    <property type="project" value="InterPro"/>
</dbReference>
<name>A0A084GQQ8_METID</name>
<comment type="caution">
    <text evidence="9">The sequence shown here is derived from an EMBL/GenBank/DDBJ whole genome shotgun (WGS) entry which is preliminary data.</text>
</comment>
<evidence type="ECO:0000256" key="1">
    <source>
        <dbReference type="ARBA" id="ARBA00012417"/>
    </source>
</evidence>
<dbReference type="GO" id="GO:0009360">
    <property type="term" value="C:DNA polymerase III complex"/>
    <property type="evidence" value="ECO:0007669"/>
    <property type="project" value="InterPro"/>
</dbReference>
<dbReference type="InterPro" id="IPR027417">
    <property type="entry name" value="P-loop_NTPase"/>
</dbReference>
<keyword evidence="10" id="KW-1185">Reference proteome</keyword>
<dbReference type="AlphaFoldDB" id="A0A084GQQ8"/>
<dbReference type="STRING" id="246786.GS18_0214660"/>
<gene>
    <name evidence="9" type="ORF">GS18_0214660</name>
</gene>
<sequence>MTMSTWNDLEEYQPRVLKLLGNSFEKNRLAHAYLFEGKKGTGKKEVSLLLARSYFCEKPDGHKPCETCRNCKRIHSGNHPDLHLVEPDGLSIKKWQIQSLQEEFTKTGVESHKKLYIISHADKMTANAANSLLKFLEEPNADTMAILLTEQVHQMLNTILSRCQTLTFMPLPVSAIEKELLKQDVPANYARLAARMTNSSEKALELSRDDWFAQARLVVIKLYEVIFKRNGQAFVQVQTQWVPFFAEKEQQDMAFDLLLYVYKDILSIQIGNTDHVIYQDLLPQLEQHAIQVSRQKILEKITSILEAKKRLQMNVSPQLLMEQLVLSLQEG</sequence>
<dbReference type="InterPro" id="IPR015199">
    <property type="entry name" value="DNA_pol_III_delta_C"/>
</dbReference>
<reference evidence="9 10" key="1">
    <citation type="journal article" date="2005" name="Int. J. Syst. Evol. Microbiol.">
        <title>Bacillus cibi sp. nov., isolated from jeotgal, a traditional Korean fermented seafood.</title>
        <authorList>
            <person name="Yoon J.H."/>
            <person name="Lee C.H."/>
            <person name="Oh T.K."/>
        </authorList>
    </citation>
    <scope>NUCLEOTIDE SEQUENCE [LARGE SCALE GENOMIC DNA]</scope>
    <source>
        <strain evidence="9 10">DSM 16189</strain>
    </source>
</reference>
<organism evidence="9 10">
    <name type="scientific">Metabacillus indicus</name>
    <name type="common">Bacillus indicus</name>
    <dbReference type="NCBI Taxonomy" id="246786"/>
    <lineage>
        <taxon>Bacteria</taxon>
        <taxon>Bacillati</taxon>
        <taxon>Bacillota</taxon>
        <taxon>Bacilli</taxon>
        <taxon>Bacillales</taxon>
        <taxon>Bacillaceae</taxon>
        <taxon>Metabacillus</taxon>
    </lineage>
</organism>
<dbReference type="Gene3D" id="3.40.50.300">
    <property type="entry name" value="P-loop containing nucleotide triphosphate hydrolases"/>
    <property type="match status" value="1"/>
</dbReference>